<dbReference type="PROSITE" id="PS50921">
    <property type="entry name" value="ANTAR"/>
    <property type="match status" value="1"/>
</dbReference>
<keyword evidence="3" id="KW-1185">Reference proteome</keyword>
<evidence type="ECO:0000313" key="2">
    <source>
        <dbReference type="EMBL" id="MCV7230804.1"/>
    </source>
</evidence>
<proteinExistence type="predicted"/>
<reference evidence="2 3" key="1">
    <citation type="journal article" date="2022" name="BMC Genomics">
        <title>Comparative genome analysis of mycobacteria focusing on tRNA and non-coding RNA.</title>
        <authorList>
            <person name="Behra P.R.K."/>
            <person name="Pettersson B.M.F."/>
            <person name="Ramesh M."/>
            <person name="Das S."/>
            <person name="Dasgupta S."/>
            <person name="Kirsebom L.A."/>
        </authorList>
    </citation>
    <scope>NUCLEOTIDE SEQUENCE [LARGE SCALE GENOMIC DNA]</scope>
    <source>
        <strain evidence="2 3">DSM 44078</strain>
    </source>
</reference>
<dbReference type="SMART" id="SM01012">
    <property type="entry name" value="ANTAR"/>
    <property type="match status" value="1"/>
</dbReference>
<evidence type="ECO:0000313" key="3">
    <source>
        <dbReference type="Proteomes" id="UP001526201"/>
    </source>
</evidence>
<dbReference type="Pfam" id="PF03861">
    <property type="entry name" value="ANTAR"/>
    <property type="match status" value="1"/>
</dbReference>
<dbReference type="EMBL" id="JACKTY010000052">
    <property type="protein sequence ID" value="MCV7230804.1"/>
    <property type="molecule type" value="Genomic_DNA"/>
</dbReference>
<dbReference type="SUPFAM" id="SSF52172">
    <property type="entry name" value="CheY-like"/>
    <property type="match status" value="1"/>
</dbReference>
<sequence length="128" mass="14204">MSAETNGLSPYGTVAADGRAERAREHEISVRVTEINDNRALIEQAKGMLMFIYGVDGDAAFQMLRVHSQQHNVKLRLLAEQIVKDLVALSDPASPERRVRYDELLASAHQRIEHAAVRQLDGAAKTAR</sequence>
<evidence type="ECO:0000259" key="1">
    <source>
        <dbReference type="PROSITE" id="PS50921"/>
    </source>
</evidence>
<dbReference type="Gene3D" id="1.10.10.10">
    <property type="entry name" value="Winged helix-like DNA-binding domain superfamily/Winged helix DNA-binding domain"/>
    <property type="match status" value="1"/>
</dbReference>
<comment type="caution">
    <text evidence="2">The sequence shown here is derived from an EMBL/GenBank/DDBJ whole genome shotgun (WGS) entry which is preliminary data.</text>
</comment>
<protein>
    <submittedName>
        <fullName evidence="2">ANTAR domain-containing protein</fullName>
    </submittedName>
</protein>
<dbReference type="RefSeq" id="WP_264072097.1">
    <property type="nucleotide sequence ID" value="NZ_JACKTY010000052.1"/>
</dbReference>
<dbReference type="InterPro" id="IPR036388">
    <property type="entry name" value="WH-like_DNA-bd_sf"/>
</dbReference>
<dbReference type="InterPro" id="IPR011006">
    <property type="entry name" value="CheY-like_superfamily"/>
</dbReference>
<organism evidence="2 3">
    <name type="scientific">Mycolicibacterium komossense</name>
    <dbReference type="NCBI Taxonomy" id="1779"/>
    <lineage>
        <taxon>Bacteria</taxon>
        <taxon>Bacillati</taxon>
        <taxon>Actinomycetota</taxon>
        <taxon>Actinomycetes</taxon>
        <taxon>Mycobacteriales</taxon>
        <taxon>Mycobacteriaceae</taxon>
        <taxon>Mycolicibacterium</taxon>
    </lineage>
</organism>
<dbReference type="InterPro" id="IPR005561">
    <property type="entry name" value="ANTAR"/>
</dbReference>
<feature type="domain" description="ANTAR" evidence="1">
    <location>
        <begin position="22"/>
        <end position="83"/>
    </location>
</feature>
<gene>
    <name evidence="2" type="ORF">H7J73_32845</name>
</gene>
<accession>A0ABT3CMM1</accession>
<dbReference type="Proteomes" id="UP001526201">
    <property type="component" value="Unassembled WGS sequence"/>
</dbReference>
<name>A0ABT3CMM1_9MYCO</name>